<feature type="transmembrane region" description="Helical" evidence="1">
    <location>
        <begin position="9"/>
        <end position="27"/>
    </location>
</feature>
<dbReference type="RefSeq" id="WP_183210400.1">
    <property type="nucleotide sequence ID" value="NZ_JAAAMM010000005.1"/>
</dbReference>
<comment type="caution">
    <text evidence="2">The sequence shown here is derived from an EMBL/GenBank/DDBJ whole genome shotgun (WGS) entry which is preliminary data.</text>
</comment>
<accession>A0A7W6MRA8</accession>
<keyword evidence="3" id="KW-1185">Reference proteome</keyword>
<gene>
    <name evidence="2" type="ORF">GGR03_003927</name>
</gene>
<feature type="transmembrane region" description="Helical" evidence="1">
    <location>
        <begin position="269"/>
        <end position="286"/>
    </location>
</feature>
<reference evidence="2 3" key="1">
    <citation type="submission" date="2020-08" db="EMBL/GenBank/DDBJ databases">
        <title>Genomic Encyclopedia of Type Strains, Phase IV (KMG-IV): sequencing the most valuable type-strain genomes for metagenomic binning, comparative biology and taxonomic classification.</title>
        <authorList>
            <person name="Goeker M."/>
        </authorList>
    </citation>
    <scope>NUCLEOTIDE SEQUENCE [LARGE SCALE GENOMIC DNA]</scope>
    <source>
        <strain evidence="2 3">DSM 103570</strain>
    </source>
</reference>
<name>A0A7W6MRA8_9HYPH</name>
<evidence type="ECO:0000313" key="3">
    <source>
        <dbReference type="Proteomes" id="UP000588647"/>
    </source>
</evidence>
<feature type="transmembrane region" description="Helical" evidence="1">
    <location>
        <begin position="143"/>
        <end position="166"/>
    </location>
</feature>
<feature type="transmembrane region" description="Helical" evidence="1">
    <location>
        <begin position="73"/>
        <end position="92"/>
    </location>
</feature>
<feature type="transmembrane region" description="Helical" evidence="1">
    <location>
        <begin position="173"/>
        <end position="190"/>
    </location>
</feature>
<keyword evidence="1" id="KW-0812">Transmembrane</keyword>
<evidence type="ECO:0000313" key="2">
    <source>
        <dbReference type="EMBL" id="MBB4004832.1"/>
    </source>
</evidence>
<evidence type="ECO:0000256" key="1">
    <source>
        <dbReference type="SAM" id="Phobius"/>
    </source>
</evidence>
<protein>
    <submittedName>
        <fullName evidence="2">Uncharacterized protein</fullName>
    </submittedName>
</protein>
<sequence length="331" mass="35979">MSGRTQEGAGARSIFAVLIFLMVGLRFEVGGDWGGYLGHLRNAVGLEFSQILSAGDPGYVFLNWLVARSGGDVWVVNLLCAGLFSWGLLSFAKAQPRPWLALAVAIPYLVVVVAMGYTRQSVAIGLVMLGLVALGASRSKLKFVFWIALAATFHKSAVLLIPIAAVAEGRSRLWTVFWVGGATVIAYFTLLESSVDRLISGYIDSGLDSSGAAIRVAMNAVPALLLLYYRRRIPLRQGERGLWTVLALVALALVPALLVSPSSTAVDRLGLYLIPLQMLVLSRLPDTFAQSEQAARRLSMLVVLYSAGVLFVWLNYASHANYWLPYRVYPL</sequence>
<feature type="transmembrane region" description="Helical" evidence="1">
    <location>
        <begin position="298"/>
        <end position="316"/>
    </location>
</feature>
<feature type="transmembrane region" description="Helical" evidence="1">
    <location>
        <begin position="241"/>
        <end position="263"/>
    </location>
</feature>
<dbReference type="AlphaFoldDB" id="A0A7W6MRA8"/>
<feature type="transmembrane region" description="Helical" evidence="1">
    <location>
        <begin position="210"/>
        <end position="229"/>
    </location>
</feature>
<dbReference type="Proteomes" id="UP000588647">
    <property type="component" value="Unassembled WGS sequence"/>
</dbReference>
<proteinExistence type="predicted"/>
<feature type="transmembrane region" description="Helical" evidence="1">
    <location>
        <begin position="99"/>
        <end position="118"/>
    </location>
</feature>
<dbReference type="InterPro" id="IPR049458">
    <property type="entry name" value="EpsG-like"/>
</dbReference>
<organism evidence="2 3">
    <name type="scientific">Aurantimonas endophytica</name>
    <dbReference type="NCBI Taxonomy" id="1522175"/>
    <lineage>
        <taxon>Bacteria</taxon>
        <taxon>Pseudomonadati</taxon>
        <taxon>Pseudomonadota</taxon>
        <taxon>Alphaproteobacteria</taxon>
        <taxon>Hyphomicrobiales</taxon>
        <taxon>Aurantimonadaceae</taxon>
        <taxon>Aurantimonas</taxon>
    </lineage>
</organism>
<dbReference type="Pfam" id="PF14897">
    <property type="entry name" value="EpsG"/>
    <property type="match status" value="1"/>
</dbReference>
<keyword evidence="1" id="KW-0472">Membrane</keyword>
<dbReference type="EMBL" id="JACIEM010000005">
    <property type="protein sequence ID" value="MBB4004832.1"/>
    <property type="molecule type" value="Genomic_DNA"/>
</dbReference>
<keyword evidence="1" id="KW-1133">Transmembrane helix</keyword>